<dbReference type="STRING" id="319652.IV80_GL001629"/>
<keyword evidence="5 6" id="KW-0233">DNA recombination</keyword>
<dbReference type="GO" id="GO:0003677">
    <property type="term" value="F:DNA binding"/>
    <property type="evidence" value="ECO:0007669"/>
    <property type="project" value="UniProtKB-UniRule"/>
</dbReference>
<comment type="function">
    <text evidence="1 6">Required for the transposition of the insertion element.</text>
</comment>
<gene>
    <name evidence="7" type="ORF">IV80_GL001629</name>
</gene>
<protein>
    <recommendedName>
        <fullName evidence="6">Mutator family transposase</fullName>
    </recommendedName>
</protein>
<evidence type="ECO:0000256" key="4">
    <source>
        <dbReference type="ARBA" id="ARBA00023125"/>
    </source>
</evidence>
<keyword evidence="8" id="KW-1185">Reference proteome</keyword>
<comment type="similarity">
    <text evidence="2 6">Belongs to the transposase mutator family.</text>
</comment>
<dbReference type="PATRIC" id="fig|319652.3.peg.1651"/>
<dbReference type="EMBL" id="JQBR01000006">
    <property type="protein sequence ID" value="KRN66069.1"/>
    <property type="molecule type" value="Genomic_DNA"/>
</dbReference>
<evidence type="ECO:0000313" key="8">
    <source>
        <dbReference type="Proteomes" id="UP000051568"/>
    </source>
</evidence>
<keyword evidence="4 6" id="KW-0238">DNA-binding</keyword>
<keyword evidence="6" id="KW-0814">Transposable element</keyword>
<evidence type="ECO:0000256" key="6">
    <source>
        <dbReference type="RuleBase" id="RU365089"/>
    </source>
</evidence>
<evidence type="ECO:0000256" key="2">
    <source>
        <dbReference type="ARBA" id="ARBA00010961"/>
    </source>
</evidence>
<accession>A0A0R2ITA6</accession>
<organism evidence="7 8">
    <name type="scientific">Pediococcus cellicola</name>
    <dbReference type="NCBI Taxonomy" id="319652"/>
    <lineage>
        <taxon>Bacteria</taxon>
        <taxon>Bacillati</taxon>
        <taxon>Bacillota</taxon>
        <taxon>Bacilli</taxon>
        <taxon>Lactobacillales</taxon>
        <taxon>Lactobacillaceae</taxon>
        <taxon>Pediococcus</taxon>
    </lineage>
</organism>
<name>A0A0R2ITA6_9LACO</name>
<proteinExistence type="inferred from homology"/>
<evidence type="ECO:0000256" key="1">
    <source>
        <dbReference type="ARBA" id="ARBA00002190"/>
    </source>
</evidence>
<evidence type="ECO:0000313" key="7">
    <source>
        <dbReference type="EMBL" id="KRN66069.1"/>
    </source>
</evidence>
<dbReference type="AlphaFoldDB" id="A0A0R2ITA6"/>
<reference evidence="7 8" key="1">
    <citation type="journal article" date="2015" name="Genome Announc.">
        <title>Expanding the biotechnology potential of lactobacilli through comparative genomics of 213 strains and associated genera.</title>
        <authorList>
            <person name="Sun Z."/>
            <person name="Harris H.M."/>
            <person name="McCann A."/>
            <person name="Guo C."/>
            <person name="Argimon S."/>
            <person name="Zhang W."/>
            <person name="Yang X."/>
            <person name="Jeffery I.B."/>
            <person name="Cooney J.C."/>
            <person name="Kagawa T.F."/>
            <person name="Liu W."/>
            <person name="Song Y."/>
            <person name="Salvetti E."/>
            <person name="Wrobel A."/>
            <person name="Rasinkangas P."/>
            <person name="Parkhill J."/>
            <person name="Rea M.C."/>
            <person name="O'Sullivan O."/>
            <person name="Ritari J."/>
            <person name="Douillard F.P."/>
            <person name="Paul Ross R."/>
            <person name="Yang R."/>
            <person name="Briner A.E."/>
            <person name="Felis G.E."/>
            <person name="de Vos W.M."/>
            <person name="Barrangou R."/>
            <person name="Klaenhammer T.R."/>
            <person name="Caufield P.W."/>
            <person name="Cui Y."/>
            <person name="Zhang H."/>
            <person name="O'Toole P.W."/>
        </authorList>
    </citation>
    <scope>NUCLEOTIDE SEQUENCE [LARGE SCALE GENOMIC DNA]</scope>
    <source>
        <strain evidence="7 8">DSM 17757</strain>
    </source>
</reference>
<dbReference type="GO" id="GO:0004803">
    <property type="term" value="F:transposase activity"/>
    <property type="evidence" value="ECO:0007669"/>
    <property type="project" value="UniProtKB-UniRule"/>
</dbReference>
<evidence type="ECO:0000256" key="5">
    <source>
        <dbReference type="ARBA" id="ARBA00023172"/>
    </source>
</evidence>
<keyword evidence="3 6" id="KW-0815">Transposition</keyword>
<dbReference type="Pfam" id="PF00872">
    <property type="entry name" value="Transposase_mut"/>
    <property type="match status" value="1"/>
</dbReference>
<dbReference type="PANTHER" id="PTHR33217">
    <property type="entry name" value="TRANSPOSASE FOR INSERTION SEQUENCE ELEMENT IS1081"/>
    <property type="match status" value="1"/>
</dbReference>
<evidence type="ECO:0000256" key="3">
    <source>
        <dbReference type="ARBA" id="ARBA00022578"/>
    </source>
</evidence>
<sequence length="135" mass="16069">MRTFNTKYGELNLTIPRDRNREFVNHTLPAYQRRTDQLEQNVIQLYEKGITTHEIAGLMEKMYGSYYMPQTVSTLTKVVKEQVEAFKNRTLSERYTVVYLDATFLPYGVTRLPKKQFILRLAFNLMVIRKCYLTR</sequence>
<dbReference type="InterPro" id="IPR001207">
    <property type="entry name" value="Transposase_mutator"/>
</dbReference>
<dbReference type="GO" id="GO:0006313">
    <property type="term" value="P:DNA transposition"/>
    <property type="evidence" value="ECO:0007669"/>
    <property type="project" value="UniProtKB-UniRule"/>
</dbReference>
<dbReference type="Proteomes" id="UP000051568">
    <property type="component" value="Unassembled WGS sequence"/>
</dbReference>
<dbReference type="PANTHER" id="PTHR33217:SF8">
    <property type="entry name" value="MUTATOR FAMILY TRANSPOSASE"/>
    <property type="match status" value="1"/>
</dbReference>
<comment type="caution">
    <text evidence="7">The sequence shown here is derived from an EMBL/GenBank/DDBJ whole genome shotgun (WGS) entry which is preliminary data.</text>
</comment>